<proteinExistence type="predicted"/>
<organism evidence="1 2">
    <name type="scientific">Oryza sativa subsp. japonica</name>
    <name type="common">Rice</name>
    <dbReference type="NCBI Taxonomy" id="39947"/>
    <lineage>
        <taxon>Eukaryota</taxon>
        <taxon>Viridiplantae</taxon>
        <taxon>Streptophyta</taxon>
        <taxon>Embryophyta</taxon>
        <taxon>Tracheophyta</taxon>
        <taxon>Spermatophyta</taxon>
        <taxon>Magnoliopsida</taxon>
        <taxon>Liliopsida</taxon>
        <taxon>Poales</taxon>
        <taxon>Poaceae</taxon>
        <taxon>BOP clade</taxon>
        <taxon>Oryzoideae</taxon>
        <taxon>Oryzeae</taxon>
        <taxon>Oryzinae</taxon>
        <taxon>Oryza</taxon>
        <taxon>Oryza sativa</taxon>
    </lineage>
</organism>
<accession>Q6ZIE8</accession>
<dbReference type="EMBL" id="AP004005">
    <property type="protein sequence ID" value="BAC99448.1"/>
    <property type="molecule type" value="Genomic_DNA"/>
</dbReference>
<reference evidence="2" key="2">
    <citation type="journal article" date="2008" name="Nucleic Acids Res.">
        <title>The rice annotation project database (RAP-DB): 2008 update.</title>
        <authorList>
            <consortium name="The rice annotation project (RAP)"/>
        </authorList>
    </citation>
    <scope>GENOME REANNOTATION</scope>
    <source>
        <strain evidence="2">cv. Nipponbare</strain>
    </source>
</reference>
<name>Q6ZIE8_ORYSJ</name>
<evidence type="ECO:0000313" key="1">
    <source>
        <dbReference type="EMBL" id="BAC99448.1"/>
    </source>
</evidence>
<dbReference type="AlphaFoldDB" id="Q6ZIE8"/>
<reference evidence="2" key="1">
    <citation type="journal article" date="2005" name="Nature">
        <title>The map-based sequence of the rice genome.</title>
        <authorList>
            <consortium name="International rice genome sequencing project (IRGSP)"/>
            <person name="Matsumoto T."/>
            <person name="Wu J."/>
            <person name="Kanamori H."/>
            <person name="Katayose Y."/>
            <person name="Fujisawa M."/>
            <person name="Namiki N."/>
            <person name="Mizuno H."/>
            <person name="Yamamoto K."/>
            <person name="Antonio B.A."/>
            <person name="Baba T."/>
            <person name="Sakata K."/>
            <person name="Nagamura Y."/>
            <person name="Aoki H."/>
            <person name="Arikawa K."/>
            <person name="Arita K."/>
            <person name="Bito T."/>
            <person name="Chiden Y."/>
            <person name="Fujitsuka N."/>
            <person name="Fukunaka R."/>
            <person name="Hamada M."/>
            <person name="Harada C."/>
            <person name="Hayashi A."/>
            <person name="Hijishita S."/>
            <person name="Honda M."/>
            <person name="Hosokawa S."/>
            <person name="Ichikawa Y."/>
            <person name="Idonuma A."/>
            <person name="Iijima M."/>
            <person name="Ikeda M."/>
            <person name="Ikeno M."/>
            <person name="Ito K."/>
            <person name="Ito S."/>
            <person name="Ito T."/>
            <person name="Ito Y."/>
            <person name="Ito Y."/>
            <person name="Iwabuchi A."/>
            <person name="Kamiya K."/>
            <person name="Karasawa W."/>
            <person name="Kurita K."/>
            <person name="Katagiri S."/>
            <person name="Kikuta A."/>
            <person name="Kobayashi H."/>
            <person name="Kobayashi N."/>
            <person name="Machita K."/>
            <person name="Maehara T."/>
            <person name="Masukawa M."/>
            <person name="Mizubayashi T."/>
            <person name="Mukai Y."/>
            <person name="Nagasaki H."/>
            <person name="Nagata Y."/>
            <person name="Naito S."/>
            <person name="Nakashima M."/>
            <person name="Nakama Y."/>
            <person name="Nakamichi Y."/>
            <person name="Nakamura M."/>
            <person name="Meguro A."/>
            <person name="Negishi M."/>
            <person name="Ohta I."/>
            <person name="Ohta T."/>
            <person name="Okamoto M."/>
            <person name="Ono N."/>
            <person name="Saji S."/>
            <person name="Sakaguchi M."/>
            <person name="Sakai K."/>
            <person name="Shibata M."/>
            <person name="Shimokawa T."/>
            <person name="Song J."/>
            <person name="Takazaki Y."/>
            <person name="Terasawa K."/>
            <person name="Tsugane M."/>
            <person name="Tsuji K."/>
            <person name="Ueda S."/>
            <person name="Waki K."/>
            <person name="Yamagata H."/>
            <person name="Yamamoto M."/>
            <person name="Yamamoto S."/>
            <person name="Yamane H."/>
            <person name="Yoshiki S."/>
            <person name="Yoshihara R."/>
            <person name="Yukawa K."/>
            <person name="Zhong H."/>
            <person name="Yano M."/>
            <person name="Yuan Q."/>
            <person name="Ouyang S."/>
            <person name="Liu J."/>
            <person name="Jones K.M."/>
            <person name="Gansberger K."/>
            <person name="Moffat K."/>
            <person name="Hill J."/>
            <person name="Bera J."/>
            <person name="Fadrosh D."/>
            <person name="Jin S."/>
            <person name="Johri S."/>
            <person name="Kim M."/>
            <person name="Overton L."/>
            <person name="Reardon M."/>
            <person name="Tsitrin T."/>
            <person name="Vuong H."/>
            <person name="Weaver B."/>
            <person name="Ciecko A."/>
            <person name="Tallon L."/>
            <person name="Jackson J."/>
            <person name="Pai G."/>
            <person name="Aken S.V."/>
            <person name="Utterback T."/>
            <person name="Reidmuller S."/>
            <person name="Feldblyum T."/>
            <person name="Hsiao J."/>
            <person name="Zismann V."/>
            <person name="Iobst S."/>
            <person name="de Vazeille A.R."/>
            <person name="Buell C.R."/>
            <person name="Ying K."/>
            <person name="Li Y."/>
            <person name="Lu T."/>
            <person name="Huang Y."/>
            <person name="Zhao Q."/>
            <person name="Feng Q."/>
            <person name="Zhang L."/>
            <person name="Zhu J."/>
            <person name="Weng Q."/>
            <person name="Mu J."/>
            <person name="Lu Y."/>
            <person name="Fan D."/>
            <person name="Liu Y."/>
            <person name="Guan J."/>
            <person name="Zhang Y."/>
            <person name="Yu S."/>
            <person name="Liu X."/>
            <person name="Zhang Y."/>
            <person name="Hong G."/>
            <person name="Han B."/>
            <person name="Choisne N."/>
            <person name="Demange N."/>
            <person name="Orjeda G."/>
            <person name="Samain S."/>
            <person name="Cattolico L."/>
            <person name="Pelletier E."/>
            <person name="Couloux A."/>
            <person name="Segurens B."/>
            <person name="Wincker P."/>
            <person name="D'Hont A."/>
            <person name="Scarpelli C."/>
            <person name="Weissenbach J."/>
            <person name="Salanoubat M."/>
            <person name="Quetier F."/>
            <person name="Yu Y."/>
            <person name="Kim H.R."/>
            <person name="Rambo T."/>
            <person name="Currie J."/>
            <person name="Collura K."/>
            <person name="Luo M."/>
            <person name="Yang T."/>
            <person name="Ammiraju J.S.S."/>
            <person name="Engler F."/>
            <person name="Soderlund C."/>
            <person name="Wing R.A."/>
            <person name="Palmer L.E."/>
            <person name="de la Bastide M."/>
            <person name="Spiegel L."/>
            <person name="Nascimento L."/>
            <person name="Zutavern T."/>
            <person name="O'Shaughnessy A."/>
            <person name="Dike S."/>
            <person name="Dedhia N."/>
            <person name="Preston R."/>
            <person name="Balija V."/>
            <person name="McCombie W.R."/>
            <person name="Chow T."/>
            <person name="Chen H."/>
            <person name="Chung M."/>
            <person name="Chen C."/>
            <person name="Shaw J."/>
            <person name="Wu H."/>
            <person name="Hsiao K."/>
            <person name="Chao Y."/>
            <person name="Chu M."/>
            <person name="Cheng C."/>
            <person name="Hour A."/>
            <person name="Lee P."/>
            <person name="Lin S."/>
            <person name="Lin Y."/>
            <person name="Liou J."/>
            <person name="Liu S."/>
            <person name="Hsing Y."/>
            <person name="Raghuvanshi S."/>
            <person name="Mohanty A."/>
            <person name="Bharti A.K."/>
            <person name="Gaur A."/>
            <person name="Gupta V."/>
            <person name="Kumar D."/>
            <person name="Ravi V."/>
            <person name="Vij S."/>
            <person name="Kapur A."/>
            <person name="Khurana P."/>
            <person name="Khurana P."/>
            <person name="Khurana J.P."/>
            <person name="Tyagi A.K."/>
            <person name="Gaikwad K."/>
            <person name="Singh A."/>
            <person name="Dalal V."/>
            <person name="Srivastava S."/>
            <person name="Dixit A."/>
            <person name="Pal A.K."/>
            <person name="Ghazi I.A."/>
            <person name="Yadav M."/>
            <person name="Pandit A."/>
            <person name="Bhargava A."/>
            <person name="Sureshbabu K."/>
            <person name="Batra K."/>
            <person name="Sharma T.R."/>
            <person name="Mohapatra T."/>
            <person name="Singh N.K."/>
            <person name="Messing J."/>
            <person name="Nelson A.B."/>
            <person name="Fuks G."/>
            <person name="Kavchok S."/>
            <person name="Keizer G."/>
            <person name="Linton E."/>
            <person name="Llaca V."/>
            <person name="Song R."/>
            <person name="Tanyolac B."/>
            <person name="Young S."/>
            <person name="Ho-Il K."/>
            <person name="Hahn J.H."/>
            <person name="Sangsakoo G."/>
            <person name="Vanavichit A."/>
            <person name="de Mattos Luiz.A.T."/>
            <person name="Zimmer P.D."/>
            <person name="Malone G."/>
            <person name="Dellagostin O."/>
            <person name="de Oliveira A.C."/>
            <person name="Bevan M."/>
            <person name="Bancroft I."/>
            <person name="Minx P."/>
            <person name="Cordum H."/>
            <person name="Wilson R."/>
            <person name="Cheng Z."/>
            <person name="Jin W."/>
            <person name="Jiang J."/>
            <person name="Leong S.A."/>
            <person name="Iwama H."/>
            <person name="Gojobori T."/>
            <person name="Itoh T."/>
            <person name="Niimura Y."/>
            <person name="Fujii Y."/>
            <person name="Habara T."/>
            <person name="Sakai H."/>
            <person name="Sato Y."/>
            <person name="Wilson G."/>
            <person name="Kumar K."/>
            <person name="McCouch S."/>
            <person name="Juretic N."/>
            <person name="Hoen D."/>
            <person name="Wright S."/>
            <person name="Bruskiewich R."/>
            <person name="Bureau T."/>
            <person name="Miyao A."/>
            <person name="Hirochika H."/>
            <person name="Nishikawa T."/>
            <person name="Kadowaki K."/>
            <person name="Sugiura M."/>
            <person name="Burr B."/>
            <person name="Sasaki T."/>
        </authorList>
    </citation>
    <scope>NUCLEOTIDE SEQUENCE [LARGE SCALE GENOMIC DNA]</scope>
    <source>
        <strain evidence="2">cv. Nipponbare</strain>
    </source>
</reference>
<evidence type="ECO:0000313" key="2">
    <source>
        <dbReference type="Proteomes" id="UP000000763"/>
    </source>
</evidence>
<sequence length="59" mass="6395">MATATVKANEELATANANAYHMATRNAAAKAEQQQPKQKKLCTAVAKSSLLLSTYTRER</sequence>
<gene>
    <name evidence="1" type="primary">OJ1188_F05.15</name>
</gene>
<dbReference type="Proteomes" id="UP000000763">
    <property type="component" value="Chromosome 8"/>
</dbReference>
<protein>
    <submittedName>
        <fullName evidence="1">Uncharacterized protein</fullName>
    </submittedName>
</protein>